<dbReference type="Pfam" id="PF13563">
    <property type="entry name" value="2_5_RNA_ligase2"/>
    <property type="match status" value="1"/>
</dbReference>
<evidence type="ECO:0008006" key="5">
    <source>
        <dbReference type="Google" id="ProtNLM"/>
    </source>
</evidence>
<dbReference type="AlphaFoldDB" id="A0A1Q4HJE0"/>
<dbReference type="InterPro" id="IPR009097">
    <property type="entry name" value="Cyclic_Pdiesterase"/>
</dbReference>
<dbReference type="SUPFAM" id="SSF55144">
    <property type="entry name" value="LigT-like"/>
    <property type="match status" value="1"/>
</dbReference>
<name>A0A1Q4HJE0_9MYCO</name>
<dbReference type="Proteomes" id="UP000191039">
    <property type="component" value="Unassembled WGS sequence"/>
</dbReference>
<comment type="caution">
    <text evidence="2">The sequence shown here is derived from an EMBL/GenBank/DDBJ whole genome shotgun (WGS) entry which is preliminary data.</text>
</comment>
<evidence type="ECO:0000313" key="4">
    <source>
        <dbReference type="Proteomes" id="UP000220340"/>
    </source>
</evidence>
<dbReference type="OrthoDB" id="3397424at2"/>
<keyword evidence="4" id="KW-1185">Reference proteome</keyword>
<proteinExistence type="predicted"/>
<reference evidence="1 3" key="1">
    <citation type="submission" date="2016-09" db="EMBL/GenBank/DDBJ databases">
        <title>genome sequences of unsequenced Mycobacteria.</title>
        <authorList>
            <person name="Greninger A.L."/>
            <person name="Jerome K.R."/>
            <person name="Mcnair B."/>
            <person name="Wallis C."/>
            <person name="Fang F."/>
        </authorList>
    </citation>
    <scope>NUCLEOTIDE SEQUENCE [LARGE SCALE GENOMIC DNA]</scope>
    <source>
        <strain evidence="1 3">BM1</strain>
    </source>
</reference>
<organism evidence="2 4">
    <name type="scientific">Mycolicibacterium diernhoferi</name>
    <dbReference type="NCBI Taxonomy" id="1801"/>
    <lineage>
        <taxon>Bacteria</taxon>
        <taxon>Bacillati</taxon>
        <taxon>Actinomycetota</taxon>
        <taxon>Actinomycetes</taxon>
        <taxon>Mycobacteriales</taxon>
        <taxon>Mycobacteriaceae</taxon>
        <taxon>Mycolicibacterium</taxon>
    </lineage>
</organism>
<dbReference type="EMBL" id="MIJD01000565">
    <property type="protein sequence ID" value="OPE45056.1"/>
    <property type="molecule type" value="Genomic_DNA"/>
</dbReference>
<evidence type="ECO:0000313" key="2">
    <source>
        <dbReference type="EMBL" id="PEG55878.1"/>
    </source>
</evidence>
<dbReference type="Proteomes" id="UP000220340">
    <property type="component" value="Unassembled WGS sequence"/>
</dbReference>
<reference evidence="2 4" key="2">
    <citation type="submission" date="2017-10" db="EMBL/GenBank/DDBJ databases">
        <title>The new phylogeny of genus Mycobacterium.</title>
        <authorList>
            <person name="Tortoli E."/>
            <person name="Trovato A."/>
            <person name="Cirillo D.M."/>
        </authorList>
    </citation>
    <scope>NUCLEOTIDE SEQUENCE [LARGE SCALE GENOMIC DNA]</scope>
    <source>
        <strain evidence="2 4">IP141170001</strain>
    </source>
</reference>
<gene>
    <name evidence="1" type="ORF">BV510_29365</name>
    <name evidence="2" type="ORF">CRI78_04505</name>
</gene>
<dbReference type="EMBL" id="PDCR01000004">
    <property type="protein sequence ID" value="PEG55878.1"/>
    <property type="molecule type" value="Genomic_DNA"/>
</dbReference>
<evidence type="ECO:0000313" key="3">
    <source>
        <dbReference type="Proteomes" id="UP000191039"/>
    </source>
</evidence>
<dbReference type="Gene3D" id="3.90.1140.10">
    <property type="entry name" value="Cyclic phosphodiesterase"/>
    <property type="match status" value="1"/>
</dbReference>
<accession>A0A1Q4HJE0</accession>
<protein>
    <recommendedName>
        <fullName evidence="5">2'-5' RNA ligase family protein</fullName>
    </recommendedName>
</protein>
<sequence length="179" mass="19355">MVHSVELLLDTDADAAVRRVWDGLAEAGVRSQSAHRSPTNRPHVTMTVSSGLSDQADDALTAVLDRLPLPCRLGAPTLFGRGPFTLVLLVVPSVELMDLHNEVHRICLPHMTSGPLPHAEPGQWTPHVTLARRMDADHLRDAMTVASATTPIVGEFVAIRHWDGDAHREHPIGMPGSTG</sequence>
<evidence type="ECO:0000313" key="1">
    <source>
        <dbReference type="EMBL" id="OPE45056.1"/>
    </source>
</evidence>
<dbReference type="STRING" id="1801.BRW64_04940"/>
<dbReference type="RefSeq" id="WP_073854887.1">
    <property type="nucleotide sequence ID" value="NZ_BAAATC010000019.1"/>
</dbReference>